<reference evidence="2" key="1">
    <citation type="journal article" date="2010" name="Science">
        <title>Plasticity of animal genome architecture unmasked by rapid evolution of a pelagic tunicate.</title>
        <authorList>
            <person name="Denoeud F."/>
            <person name="Henriet S."/>
            <person name="Mungpakdee S."/>
            <person name="Aury J.M."/>
            <person name="Da Silva C."/>
            <person name="Brinkmann H."/>
            <person name="Mikhaleva J."/>
            <person name="Olsen L.C."/>
            <person name="Jubin C."/>
            <person name="Canestro C."/>
            <person name="Bouquet J.M."/>
            <person name="Danks G."/>
            <person name="Poulain J."/>
            <person name="Campsteijn C."/>
            <person name="Adamski M."/>
            <person name="Cross I."/>
            <person name="Yadetie F."/>
            <person name="Muffato M."/>
            <person name="Louis A."/>
            <person name="Butcher S."/>
            <person name="Tsagkogeorga G."/>
            <person name="Konrad A."/>
            <person name="Singh S."/>
            <person name="Jensen M.F."/>
            <person name="Cong E.H."/>
            <person name="Eikeseth-Otteraa H."/>
            <person name="Noel B."/>
            <person name="Anthouard V."/>
            <person name="Porcel B.M."/>
            <person name="Kachouri-Lafond R."/>
            <person name="Nishino A."/>
            <person name="Ugolini M."/>
            <person name="Chourrout P."/>
            <person name="Nishida H."/>
            <person name="Aasland R."/>
            <person name="Huzurbazar S."/>
            <person name="Westhof E."/>
            <person name="Delsuc F."/>
            <person name="Lehrach H."/>
            <person name="Reinhardt R."/>
            <person name="Weissenbach J."/>
            <person name="Roy S.W."/>
            <person name="Artiguenave F."/>
            <person name="Postlethwait J.H."/>
            <person name="Manak J.R."/>
            <person name="Thompson E.M."/>
            <person name="Jaillon O."/>
            <person name="Du Pasquier L."/>
            <person name="Boudinot P."/>
            <person name="Liberles D.A."/>
            <person name="Volff J.N."/>
            <person name="Philippe H."/>
            <person name="Lenhard B."/>
            <person name="Roest Crollius H."/>
            <person name="Wincker P."/>
            <person name="Chourrout D."/>
        </authorList>
    </citation>
    <scope>NUCLEOTIDE SEQUENCE [LARGE SCALE GENOMIC DNA]</scope>
</reference>
<dbReference type="Proteomes" id="UP000001307">
    <property type="component" value="Unassembled WGS sequence"/>
</dbReference>
<keyword evidence="5" id="KW-1185">Reference proteome</keyword>
<evidence type="ECO:0000256" key="1">
    <source>
        <dbReference type="SAM" id="MobiDB-lite"/>
    </source>
</evidence>
<dbReference type="EMBL" id="FN655739">
    <property type="protein sequence ID" value="CBY40014.1"/>
    <property type="molecule type" value="Genomic_DNA"/>
</dbReference>
<evidence type="ECO:0000313" key="3">
    <source>
        <dbReference type="EMBL" id="CBY34381.1"/>
    </source>
</evidence>
<evidence type="ECO:0000313" key="2">
    <source>
        <dbReference type="EMBL" id="CBY09704.1"/>
    </source>
</evidence>
<accession>E4XGA6</accession>
<protein>
    <submittedName>
        <fullName evidence="2">Uncharacterized protein</fullName>
    </submittedName>
</protein>
<gene>
    <name evidence="2" type="ORF">GSOID_T00010514001</name>
    <name evidence="4" type="ORF">GSOID_T00020618001</name>
    <name evidence="3" type="ORF">GSOID_T00024404001</name>
</gene>
<dbReference type="EMBL" id="FN653047">
    <property type="protein sequence ID" value="CBY09704.1"/>
    <property type="molecule type" value="Genomic_DNA"/>
</dbReference>
<name>E4XGA6_OIKDI</name>
<organism evidence="2">
    <name type="scientific">Oikopleura dioica</name>
    <name type="common">Tunicate</name>
    <dbReference type="NCBI Taxonomy" id="34765"/>
    <lineage>
        <taxon>Eukaryota</taxon>
        <taxon>Metazoa</taxon>
        <taxon>Chordata</taxon>
        <taxon>Tunicata</taxon>
        <taxon>Appendicularia</taxon>
        <taxon>Copelata</taxon>
        <taxon>Oikopleuridae</taxon>
        <taxon>Oikopleura</taxon>
    </lineage>
</organism>
<feature type="compositionally biased region" description="Basic and acidic residues" evidence="1">
    <location>
        <begin position="63"/>
        <end position="84"/>
    </location>
</feature>
<evidence type="ECO:0000313" key="4">
    <source>
        <dbReference type="EMBL" id="CBY40014.1"/>
    </source>
</evidence>
<dbReference type="Proteomes" id="UP000011014">
    <property type="component" value="Unassembled WGS sequence"/>
</dbReference>
<dbReference type="OrthoDB" id="10347861at2759"/>
<dbReference type="AlphaFoldDB" id="E4XGA6"/>
<feature type="region of interest" description="Disordered" evidence="1">
    <location>
        <begin position="1"/>
        <end position="86"/>
    </location>
</feature>
<dbReference type="InParanoid" id="E4XGA6"/>
<dbReference type="EMBL" id="FN654503">
    <property type="protein sequence ID" value="CBY34381.1"/>
    <property type="molecule type" value="Genomic_DNA"/>
</dbReference>
<proteinExistence type="predicted"/>
<sequence length="190" mass="20656">MAKNGAIKESPKSQGKITDFWKAKSPNKRASDLEPLKSSPKKQLKSEISPAKMPGKTASPIGKKLEKQSKDPARSKIPKMDDGSSKFSVGSVRSVLNRANPEMNIGNLVPSCVSAAATQFAIYMAQTALENSMKRSGKDGDSAVIEYEDVAIGVNGDPRLEVIHGNIPYQLTAAEAIQRREKFLKLQEKK</sequence>
<evidence type="ECO:0000313" key="5">
    <source>
        <dbReference type="Proteomes" id="UP000001307"/>
    </source>
</evidence>